<accession>A0A550JHR7</accession>
<dbReference type="AlphaFoldDB" id="A0A550JHR7"/>
<comment type="subcellular location">
    <subcellularLocation>
        <location evidence="1">Cell inner membrane</location>
        <topology evidence="1">Single-pass membrane protein</topology>
        <orientation evidence="1">Cytoplasmic side</orientation>
    </subcellularLocation>
    <subcellularLocation>
        <location evidence="11">Cell membrane</location>
    </subcellularLocation>
</comment>
<evidence type="ECO:0000259" key="12">
    <source>
        <dbReference type="Pfam" id="PF04413"/>
    </source>
</evidence>
<protein>
    <recommendedName>
        <fullName evidence="5 11">3-deoxy-D-manno-octulosonic acid transferase</fullName>
        <shortName evidence="11">Kdo transferase</shortName>
        <ecNumber evidence="4 11">2.4.99.12</ecNumber>
    </recommendedName>
    <alternativeName>
        <fullName evidence="7 11">Lipid IV(A) 3-deoxy-D-manno-octulosonic acid transferase</fullName>
    </alternativeName>
</protein>
<keyword evidence="11" id="KW-0472">Membrane</keyword>
<keyword evidence="11" id="KW-1003">Cell membrane</keyword>
<dbReference type="Pfam" id="PF04413">
    <property type="entry name" value="Glycos_transf_N"/>
    <property type="match status" value="1"/>
</dbReference>
<dbReference type="GO" id="GO:0009244">
    <property type="term" value="P:lipopolysaccharide core region biosynthetic process"/>
    <property type="evidence" value="ECO:0007669"/>
    <property type="project" value="UniProtKB-UniRule"/>
</dbReference>
<dbReference type="InterPro" id="IPR007507">
    <property type="entry name" value="Glycos_transf_N"/>
</dbReference>
<evidence type="ECO:0000256" key="6">
    <source>
        <dbReference type="ARBA" id="ARBA00022679"/>
    </source>
</evidence>
<dbReference type="FunFam" id="3.40.50.2000:FF:000032">
    <property type="entry name" value="3-deoxy-D-manno-octulosonic acid transferase"/>
    <property type="match status" value="1"/>
</dbReference>
<gene>
    <name evidence="13" type="ORF">FL622_06105</name>
</gene>
<keyword evidence="14" id="KW-1185">Reference proteome</keyword>
<feature type="domain" description="3-deoxy-D-manno-octulosonic-acid transferase N-terminal" evidence="12">
    <location>
        <begin position="33"/>
        <end position="214"/>
    </location>
</feature>
<dbReference type="SUPFAM" id="SSF53756">
    <property type="entry name" value="UDP-Glycosyltransferase/glycogen phosphorylase"/>
    <property type="match status" value="1"/>
</dbReference>
<feature type="transmembrane region" description="Helical" evidence="11">
    <location>
        <begin position="6"/>
        <end position="22"/>
    </location>
</feature>
<dbReference type="FunFam" id="3.40.50.11720:FF:000001">
    <property type="entry name" value="3-deoxy-D-manno-octulosonic acid transferase"/>
    <property type="match status" value="1"/>
</dbReference>
<dbReference type="Proteomes" id="UP000317155">
    <property type="component" value="Unassembled WGS sequence"/>
</dbReference>
<dbReference type="UniPathway" id="UPA00958"/>
<comment type="caution">
    <text evidence="13">The sequence shown here is derived from an EMBL/GenBank/DDBJ whole genome shotgun (WGS) entry which is preliminary data.</text>
</comment>
<dbReference type="RefSeq" id="WP_092057017.1">
    <property type="nucleotide sequence ID" value="NZ_FOJJ01000023.1"/>
</dbReference>
<comment type="catalytic activity">
    <reaction evidence="8 11">
        <text>lipid IVA (E. coli) + CMP-3-deoxy-beta-D-manno-octulosonate = alpha-Kdo-(2-&gt;6)-lipid IVA (E. coli) + CMP + H(+)</text>
        <dbReference type="Rhea" id="RHEA:28066"/>
        <dbReference type="ChEBI" id="CHEBI:15378"/>
        <dbReference type="ChEBI" id="CHEBI:58603"/>
        <dbReference type="ChEBI" id="CHEBI:60364"/>
        <dbReference type="ChEBI" id="CHEBI:60377"/>
        <dbReference type="ChEBI" id="CHEBI:85987"/>
        <dbReference type="EC" id="2.4.99.12"/>
    </reaction>
</comment>
<dbReference type="Gene3D" id="3.40.50.11720">
    <property type="entry name" value="3-Deoxy-D-manno-octulosonic-acid transferase, N-terminal domain"/>
    <property type="match status" value="1"/>
</dbReference>
<organism evidence="13 14">
    <name type="scientific">Trichloromonas acetexigens</name>
    <dbReference type="NCBI Taxonomy" id="38815"/>
    <lineage>
        <taxon>Bacteria</taxon>
        <taxon>Pseudomonadati</taxon>
        <taxon>Thermodesulfobacteriota</taxon>
        <taxon>Desulfuromonadia</taxon>
        <taxon>Desulfuromonadales</taxon>
        <taxon>Trichloromonadaceae</taxon>
        <taxon>Trichloromonas</taxon>
    </lineage>
</organism>
<comment type="function">
    <text evidence="11">Involved in lipopolysaccharide (LPS) biosynthesis. Catalyzes the transfer of 3-deoxy-D-manno-octulosonate (Kdo) residue(s) from CMP-Kdo to lipid IV(A), the tetraacyldisaccharide-1,4'-bisphosphate precursor of lipid A.</text>
</comment>
<name>A0A550JHR7_9BACT</name>
<keyword evidence="6 11" id="KW-0808">Transferase</keyword>
<comment type="pathway">
    <text evidence="2 11">Bacterial outer membrane biogenesis; LPS core biosynthesis.</text>
</comment>
<proteinExistence type="inferred from homology"/>
<evidence type="ECO:0000256" key="11">
    <source>
        <dbReference type="RuleBase" id="RU365103"/>
    </source>
</evidence>
<feature type="site" description="Transition state stabilizer" evidence="10">
    <location>
        <position position="211"/>
    </location>
</feature>
<evidence type="ECO:0000256" key="10">
    <source>
        <dbReference type="PIRSR" id="PIRSR639901-2"/>
    </source>
</evidence>
<dbReference type="InterPro" id="IPR038107">
    <property type="entry name" value="Glycos_transf_N_sf"/>
</dbReference>
<dbReference type="InterPro" id="IPR039901">
    <property type="entry name" value="Kdotransferase"/>
</dbReference>
<evidence type="ECO:0000313" key="13">
    <source>
        <dbReference type="EMBL" id="TRO82749.1"/>
    </source>
</evidence>
<evidence type="ECO:0000256" key="2">
    <source>
        <dbReference type="ARBA" id="ARBA00004713"/>
    </source>
</evidence>
<evidence type="ECO:0000256" key="8">
    <source>
        <dbReference type="ARBA" id="ARBA00049183"/>
    </source>
</evidence>
<dbReference type="PANTHER" id="PTHR42755">
    <property type="entry name" value="3-DEOXY-MANNO-OCTULOSONATE CYTIDYLYLTRANSFERASE"/>
    <property type="match status" value="1"/>
</dbReference>
<evidence type="ECO:0000256" key="7">
    <source>
        <dbReference type="ARBA" id="ARBA00031445"/>
    </source>
</evidence>
<dbReference type="GO" id="GO:0009245">
    <property type="term" value="P:lipid A biosynthetic process"/>
    <property type="evidence" value="ECO:0007669"/>
    <property type="project" value="TreeGrafter"/>
</dbReference>
<dbReference type="GO" id="GO:0043842">
    <property type="term" value="F:Kdo transferase activity"/>
    <property type="evidence" value="ECO:0007669"/>
    <property type="project" value="UniProtKB-EC"/>
</dbReference>
<dbReference type="EMBL" id="VJVV01000003">
    <property type="protein sequence ID" value="TRO82749.1"/>
    <property type="molecule type" value="Genomic_DNA"/>
</dbReference>
<dbReference type="EC" id="2.4.99.12" evidence="4 11"/>
<evidence type="ECO:0000256" key="1">
    <source>
        <dbReference type="ARBA" id="ARBA00004388"/>
    </source>
</evidence>
<evidence type="ECO:0000256" key="9">
    <source>
        <dbReference type="PIRSR" id="PIRSR639901-1"/>
    </source>
</evidence>
<keyword evidence="11" id="KW-0812">Transmembrane</keyword>
<dbReference type="Gene3D" id="3.40.50.2000">
    <property type="entry name" value="Glycogen Phosphorylase B"/>
    <property type="match status" value="1"/>
</dbReference>
<keyword evidence="11" id="KW-1133">Transmembrane helix</keyword>
<dbReference type="PANTHER" id="PTHR42755:SF1">
    <property type="entry name" value="3-DEOXY-D-MANNO-OCTULOSONIC ACID TRANSFERASE, MITOCHONDRIAL-RELATED"/>
    <property type="match status" value="1"/>
</dbReference>
<feature type="active site" description="Proton acceptor" evidence="9">
    <location>
        <position position="64"/>
    </location>
</feature>
<dbReference type="GO" id="GO:0005886">
    <property type="term" value="C:plasma membrane"/>
    <property type="evidence" value="ECO:0007669"/>
    <property type="project" value="UniProtKB-SubCell"/>
</dbReference>
<comment type="similarity">
    <text evidence="3">Belongs to the glycosyltransferase group 1 family. Glycosyltransferase 30 subfamily.</text>
</comment>
<sequence>MYLLYDLVLLASAAVLIPYYLFRGWRQGKVRRGIRERLGFYTAGQLAQVAGRKVLWVHAVSVGETRAAVPLLKRLKSLYPEHLLVLSNVTETGHQIARDLREVDLCLFFPFDLSWVVQRVLRQVRPDAVIIVETEIWPNFIHGASRAGIPVILVNGRISDRSFPRYRLARKLIAPILDQIDAFCMQTELDGERIVAMGARSERVSVTGNLKFDMQVHPVDSAERERLRGAFRLPEGAVIWVAGSTHAGEEEIVTAVYRDLVAAGESLFLILVPRHPERCRPVREMLAGQGIDVGLRSALEERQSPFSPGEILLVDTLGEMLTFYALADLVFVGGSLVPVGGHNVLEASLVEKPVVFGSYMHNFKEISSLLLNEGAGLMVNDRLELLGAMRQLLGDAARRTAMGRSGAGLLERNAGATDKTIAVIDRLVR</sequence>
<feature type="site" description="Transition state stabilizer" evidence="10">
    <location>
        <position position="133"/>
    </location>
</feature>
<evidence type="ECO:0000256" key="4">
    <source>
        <dbReference type="ARBA" id="ARBA00012621"/>
    </source>
</evidence>
<evidence type="ECO:0000313" key="14">
    <source>
        <dbReference type="Proteomes" id="UP000317155"/>
    </source>
</evidence>
<evidence type="ECO:0000256" key="5">
    <source>
        <dbReference type="ARBA" id="ARBA00019077"/>
    </source>
</evidence>
<dbReference type="OrthoDB" id="9789797at2"/>
<keyword evidence="11" id="KW-0448">Lipopolysaccharide biosynthesis</keyword>
<reference evidence="13 14" key="1">
    <citation type="submission" date="2019-07" db="EMBL/GenBank/DDBJ databases">
        <title>Insights of Desulfuromonas acetexigens electromicrobiology.</title>
        <authorList>
            <person name="Katuri K."/>
            <person name="Sapireddy V."/>
            <person name="Shaw D.R."/>
            <person name="Saikaly P."/>
        </authorList>
    </citation>
    <scope>NUCLEOTIDE SEQUENCE [LARGE SCALE GENOMIC DNA]</scope>
    <source>
        <strain evidence="13 14">2873</strain>
    </source>
</reference>
<evidence type="ECO:0000256" key="3">
    <source>
        <dbReference type="ARBA" id="ARBA00006380"/>
    </source>
</evidence>